<keyword evidence="10" id="KW-0472">Membrane</keyword>
<dbReference type="GO" id="GO:0009698">
    <property type="term" value="P:phenylpropanoid metabolic process"/>
    <property type="evidence" value="ECO:0007669"/>
    <property type="project" value="UniProtKB-KW"/>
</dbReference>
<sequence length="801" mass="90672">MTHHHHGEAPVVVEVEAVDEVEAEVLMSPAAEEIMIPTAEEIKIPTTEEIMILATKAKIDTDTKAIMSHSLTNQILSAISVVEDRWDNNHPFQLLPIYYLLLLLTYHLFLFGLQIPVIFLTPAPILSFFTLYLLCFLAQRRMKLFGVKVEDGREGSDGKPSVGPVYRNLLAKNEFPPPDCDLNTAWDIFRVSADKYPGNRMLGWREFIDGKMGPYVWKTYMEVYEEVLHIGSALRASGAEPGSRIGVYGSNCPQWIVAMEACNAHSLICVPLYDTLGPGAVNYIIDHAEIDFIFIQDKKVKELLNHECTHAQRLKLMVCFTSLRKEDEDKAASIGVKPYSWNEFLHMGKEYPAEFLPPQPFNICTIMYTSGTSGDPKGVILTHENVATCVRGIDIFMAQFEDKMTVDDVYISFLPLAHILDRMIEEYFFHKGASVGYYHGDMNALRDDLMELKPTFLAGVPRVFERVQEGVIKALDELSPFRRRVFDILYKYKLAWMNLGFKQKNASPLADLLAFRKVKARLGGRIRLIVSGGAPLSTEVEEFLRVTSCGFVLQGYGLTETCGLATIGFPDEMCMLGTVGSAFVYSELRLEEVPEMGYNPLGDPPRGEVCVRGKTAFAGYYKNPDLTRETVRDGWFHTGDIGEIQPNGVVKIIDRKKNLIKLSQGEYVAVEYLEKVYGITPIVEDIWVYGDSFKSMLVAVVVPHKENAERWAHQNGQRGSFSELCCLNQLQDQILLELKSTAERNKLRGFEYIKGVILEPQLFEVERDLVTPTLKKRRDKLLKCYKVQIDELYEKLIGGKR</sequence>
<feature type="transmembrane region" description="Helical" evidence="10">
    <location>
        <begin position="117"/>
        <end position="138"/>
    </location>
</feature>
<gene>
    <name evidence="12" type="ORF">F0562_021494</name>
</gene>
<name>A0A5J5BPB0_9ASTE</name>
<comment type="function">
    <text evidence="9">Catalyzes the conversion of long-chain fatty acids to their active form acyl-CoAs for both synthesis of cellular lipids, and degradation via beta-oxidation.</text>
</comment>
<feature type="domain" description="AMP-dependent synthetase/ligase" evidence="11">
    <location>
        <begin position="191"/>
        <end position="621"/>
    </location>
</feature>
<keyword evidence="3 9" id="KW-0436">Ligase</keyword>
<dbReference type="UniPathway" id="UPA00372">
    <property type="reaction ID" value="UER00547"/>
</dbReference>
<dbReference type="PANTHER" id="PTHR43272:SF6">
    <property type="entry name" value="LONG CHAIN ACYL-COA SYNTHETASE 1"/>
    <property type="match status" value="1"/>
</dbReference>
<keyword evidence="10" id="KW-1133">Transmembrane helix</keyword>
<evidence type="ECO:0000256" key="4">
    <source>
        <dbReference type="ARBA" id="ARBA00022741"/>
    </source>
</evidence>
<evidence type="ECO:0000256" key="1">
    <source>
        <dbReference type="ARBA" id="ARBA00004930"/>
    </source>
</evidence>
<evidence type="ECO:0000256" key="9">
    <source>
        <dbReference type="RuleBase" id="RU369030"/>
    </source>
</evidence>
<feature type="transmembrane region" description="Helical" evidence="10">
    <location>
        <begin position="94"/>
        <end position="111"/>
    </location>
</feature>
<dbReference type="Proteomes" id="UP000325577">
    <property type="component" value="Linkage Group LG11"/>
</dbReference>
<dbReference type="PROSITE" id="PS00455">
    <property type="entry name" value="AMP_BINDING"/>
    <property type="match status" value="1"/>
</dbReference>
<proteinExistence type="inferred from homology"/>
<dbReference type="GO" id="GO:0005783">
    <property type="term" value="C:endoplasmic reticulum"/>
    <property type="evidence" value="ECO:0007669"/>
    <property type="project" value="TreeGrafter"/>
</dbReference>
<keyword evidence="7" id="KW-0587">Phenylpropanoid metabolism</keyword>
<dbReference type="CDD" id="cd05927">
    <property type="entry name" value="LC-FACS_euk"/>
    <property type="match status" value="1"/>
</dbReference>
<comment type="pathway">
    <text evidence="1">Phytoalexin biosynthesis; 3,4',5-trihydroxystilbene biosynthesis; 3,4',5-trihydroxystilbene from trans-4-coumarate: step 1/2.</text>
</comment>
<evidence type="ECO:0000256" key="5">
    <source>
        <dbReference type="ARBA" id="ARBA00022832"/>
    </source>
</evidence>
<dbReference type="InterPro" id="IPR045311">
    <property type="entry name" value="LC-FACS_euk"/>
</dbReference>
<evidence type="ECO:0000256" key="8">
    <source>
        <dbReference type="ARBA" id="ARBA00026121"/>
    </source>
</evidence>
<evidence type="ECO:0000256" key="2">
    <source>
        <dbReference type="ARBA" id="ARBA00006432"/>
    </source>
</evidence>
<protein>
    <recommendedName>
        <fullName evidence="8 9">Long-chain-fatty-acid--CoA ligase</fullName>
        <ecNumber evidence="8 9">6.2.1.3</ecNumber>
    </recommendedName>
</protein>
<accession>A0A5J5BPB0</accession>
<dbReference type="InterPro" id="IPR020845">
    <property type="entry name" value="AMP-binding_CS"/>
</dbReference>
<dbReference type="EC" id="6.2.1.3" evidence="8 9"/>
<evidence type="ECO:0000313" key="13">
    <source>
        <dbReference type="Proteomes" id="UP000325577"/>
    </source>
</evidence>
<evidence type="ECO:0000256" key="3">
    <source>
        <dbReference type="ARBA" id="ARBA00022598"/>
    </source>
</evidence>
<comment type="catalytic activity">
    <reaction evidence="9">
        <text>a long-chain fatty acid + ATP + CoA = a long-chain fatty acyl-CoA + AMP + diphosphate</text>
        <dbReference type="Rhea" id="RHEA:15421"/>
        <dbReference type="ChEBI" id="CHEBI:30616"/>
        <dbReference type="ChEBI" id="CHEBI:33019"/>
        <dbReference type="ChEBI" id="CHEBI:57287"/>
        <dbReference type="ChEBI" id="CHEBI:57560"/>
        <dbReference type="ChEBI" id="CHEBI:83139"/>
        <dbReference type="ChEBI" id="CHEBI:456215"/>
        <dbReference type="EC" id="6.2.1.3"/>
    </reaction>
</comment>
<dbReference type="SUPFAM" id="SSF56801">
    <property type="entry name" value="Acetyl-CoA synthetase-like"/>
    <property type="match status" value="1"/>
</dbReference>
<evidence type="ECO:0000259" key="11">
    <source>
        <dbReference type="Pfam" id="PF00501"/>
    </source>
</evidence>
<organism evidence="12 13">
    <name type="scientific">Nyssa sinensis</name>
    <dbReference type="NCBI Taxonomy" id="561372"/>
    <lineage>
        <taxon>Eukaryota</taxon>
        <taxon>Viridiplantae</taxon>
        <taxon>Streptophyta</taxon>
        <taxon>Embryophyta</taxon>
        <taxon>Tracheophyta</taxon>
        <taxon>Spermatophyta</taxon>
        <taxon>Magnoliopsida</taxon>
        <taxon>eudicotyledons</taxon>
        <taxon>Gunneridae</taxon>
        <taxon>Pentapetalae</taxon>
        <taxon>asterids</taxon>
        <taxon>Cornales</taxon>
        <taxon>Nyssaceae</taxon>
        <taxon>Nyssa</taxon>
    </lineage>
</organism>
<keyword evidence="10" id="KW-0812">Transmembrane</keyword>
<dbReference type="AlphaFoldDB" id="A0A5J5BPB0"/>
<dbReference type="GO" id="GO:0005524">
    <property type="term" value="F:ATP binding"/>
    <property type="evidence" value="ECO:0007669"/>
    <property type="project" value="UniProtKB-KW"/>
</dbReference>
<dbReference type="InterPro" id="IPR000873">
    <property type="entry name" value="AMP-dep_synth/lig_dom"/>
</dbReference>
<dbReference type="OrthoDB" id="1700726at2759"/>
<evidence type="ECO:0000256" key="6">
    <source>
        <dbReference type="ARBA" id="ARBA00022840"/>
    </source>
</evidence>
<evidence type="ECO:0000313" key="12">
    <source>
        <dbReference type="EMBL" id="KAA8543011.1"/>
    </source>
</evidence>
<dbReference type="GO" id="GO:0016020">
    <property type="term" value="C:membrane"/>
    <property type="evidence" value="ECO:0007669"/>
    <property type="project" value="TreeGrafter"/>
</dbReference>
<dbReference type="GO" id="GO:0004467">
    <property type="term" value="F:long-chain fatty acid-CoA ligase activity"/>
    <property type="evidence" value="ECO:0007669"/>
    <property type="project" value="UniProtKB-EC"/>
</dbReference>
<keyword evidence="4 9" id="KW-0547">Nucleotide-binding</keyword>
<dbReference type="GO" id="GO:0010025">
    <property type="term" value="P:wax biosynthetic process"/>
    <property type="evidence" value="ECO:0007669"/>
    <property type="project" value="TreeGrafter"/>
</dbReference>
<evidence type="ECO:0000256" key="7">
    <source>
        <dbReference type="ARBA" id="ARBA00023051"/>
    </source>
</evidence>
<keyword evidence="9" id="KW-0443">Lipid metabolism</keyword>
<dbReference type="PANTHER" id="PTHR43272">
    <property type="entry name" value="LONG-CHAIN-FATTY-ACID--COA LIGASE"/>
    <property type="match status" value="1"/>
</dbReference>
<dbReference type="EMBL" id="CM018034">
    <property type="protein sequence ID" value="KAA8543011.1"/>
    <property type="molecule type" value="Genomic_DNA"/>
</dbReference>
<dbReference type="GO" id="GO:0010143">
    <property type="term" value="P:cutin biosynthetic process"/>
    <property type="evidence" value="ECO:0007669"/>
    <property type="project" value="TreeGrafter"/>
</dbReference>
<evidence type="ECO:0000256" key="10">
    <source>
        <dbReference type="SAM" id="Phobius"/>
    </source>
</evidence>
<comment type="similarity">
    <text evidence="2 9">Belongs to the ATP-dependent AMP-binding enzyme family.</text>
</comment>
<keyword evidence="5 9" id="KW-0276">Fatty acid metabolism</keyword>
<reference evidence="12 13" key="1">
    <citation type="submission" date="2019-09" db="EMBL/GenBank/DDBJ databases">
        <title>A chromosome-level genome assembly of the Chinese tupelo Nyssa sinensis.</title>
        <authorList>
            <person name="Yang X."/>
            <person name="Kang M."/>
            <person name="Yang Y."/>
            <person name="Xiong H."/>
            <person name="Wang M."/>
            <person name="Zhang Z."/>
            <person name="Wang Z."/>
            <person name="Wu H."/>
            <person name="Ma T."/>
            <person name="Liu J."/>
            <person name="Xi Z."/>
        </authorList>
    </citation>
    <scope>NUCLEOTIDE SEQUENCE [LARGE SCALE GENOMIC DNA]</scope>
    <source>
        <strain evidence="12">J267</strain>
        <tissue evidence="12">Leaf</tissue>
    </source>
</reference>
<dbReference type="InterPro" id="IPR042099">
    <property type="entry name" value="ANL_N_sf"/>
</dbReference>
<keyword evidence="13" id="KW-1185">Reference proteome</keyword>
<dbReference type="Gene3D" id="3.40.50.12780">
    <property type="entry name" value="N-terminal domain of ligase-like"/>
    <property type="match status" value="1"/>
</dbReference>
<dbReference type="Pfam" id="PF00501">
    <property type="entry name" value="AMP-binding"/>
    <property type="match status" value="1"/>
</dbReference>
<keyword evidence="6 9" id="KW-0067">ATP-binding</keyword>